<evidence type="ECO:0000313" key="2">
    <source>
        <dbReference type="EMBL" id="KAG4411312.1"/>
    </source>
</evidence>
<dbReference type="OrthoDB" id="9977941at2759"/>
<name>A0A8H7W160_9HELO</name>
<dbReference type="AlphaFoldDB" id="A0A8H7W160"/>
<feature type="chain" id="PRO_5034778029" evidence="1">
    <location>
        <begin position="25"/>
        <end position="342"/>
    </location>
</feature>
<dbReference type="InterPro" id="IPR052998">
    <property type="entry name" value="Hetero-Diels-Alderase-like"/>
</dbReference>
<dbReference type="InterPro" id="IPR011042">
    <property type="entry name" value="6-blade_b-propeller_TolB-like"/>
</dbReference>
<evidence type="ECO:0000313" key="3">
    <source>
        <dbReference type="Proteomes" id="UP000664132"/>
    </source>
</evidence>
<proteinExistence type="predicted"/>
<dbReference type="Gene3D" id="2.120.10.30">
    <property type="entry name" value="TolB, C-terminal domain"/>
    <property type="match status" value="1"/>
</dbReference>
<reference evidence="2" key="1">
    <citation type="submission" date="2021-02" db="EMBL/GenBank/DDBJ databases">
        <title>Genome sequence Cadophora malorum strain M34.</title>
        <authorList>
            <person name="Stefanovic E."/>
            <person name="Vu D."/>
            <person name="Scully C."/>
            <person name="Dijksterhuis J."/>
            <person name="Roader J."/>
            <person name="Houbraken J."/>
        </authorList>
    </citation>
    <scope>NUCLEOTIDE SEQUENCE</scope>
    <source>
        <strain evidence="2">M34</strain>
    </source>
</reference>
<dbReference type="PANTHER" id="PTHR42060:SF1">
    <property type="entry name" value="NHL REPEAT-CONTAINING PROTEIN"/>
    <property type="match status" value="1"/>
</dbReference>
<accession>A0A8H7W160</accession>
<evidence type="ECO:0000256" key="1">
    <source>
        <dbReference type="SAM" id="SignalP"/>
    </source>
</evidence>
<keyword evidence="3" id="KW-1185">Reference proteome</keyword>
<dbReference type="SUPFAM" id="SSF63829">
    <property type="entry name" value="Calcium-dependent phosphotriesterase"/>
    <property type="match status" value="1"/>
</dbReference>
<feature type="signal peptide" evidence="1">
    <location>
        <begin position="1"/>
        <end position="24"/>
    </location>
</feature>
<dbReference type="Proteomes" id="UP000664132">
    <property type="component" value="Unassembled WGS sequence"/>
</dbReference>
<sequence length="342" mass="36451">MQLQARILLVLGLAILSPATPTASTKLPGLNGQQARQYPSTIIKEFNNPTWLENIAVRGNGQVLVASISTPALVQVDPKQVVSPVTIAEIPDATSLLGIAELDPDVFYVIGGNLSQVTASRLVFPSKIWRLDLRPLRTTNKGTVSRPSKVSLVADLSNTTFLNTLTRISSNDNSALLISDSGAGQVLRLDVRTGISTVVISDETTRSARPGVAGVTGIHTYCGRLYYANFAGQQFFQVPISPQGKPIGPAEIITNGTLIDDFTLSRDGKRAFAATNPQNSLIEIDIPGKKSRTVLQALNATSAALGRTRYDYNSVYVVTGGGLDFPLNLPGVSGGRVIRLDL</sequence>
<dbReference type="EMBL" id="JAFJYH010000493">
    <property type="protein sequence ID" value="KAG4411312.1"/>
    <property type="molecule type" value="Genomic_DNA"/>
</dbReference>
<comment type="caution">
    <text evidence="2">The sequence shown here is derived from an EMBL/GenBank/DDBJ whole genome shotgun (WGS) entry which is preliminary data.</text>
</comment>
<organism evidence="2 3">
    <name type="scientific">Cadophora malorum</name>
    <dbReference type="NCBI Taxonomy" id="108018"/>
    <lineage>
        <taxon>Eukaryota</taxon>
        <taxon>Fungi</taxon>
        <taxon>Dikarya</taxon>
        <taxon>Ascomycota</taxon>
        <taxon>Pezizomycotina</taxon>
        <taxon>Leotiomycetes</taxon>
        <taxon>Helotiales</taxon>
        <taxon>Ploettnerulaceae</taxon>
        <taxon>Cadophora</taxon>
    </lineage>
</organism>
<gene>
    <name evidence="2" type="ORF">IFR04_015553</name>
</gene>
<dbReference type="PANTHER" id="PTHR42060">
    <property type="entry name" value="NHL REPEAT-CONTAINING PROTEIN-RELATED"/>
    <property type="match status" value="1"/>
</dbReference>
<keyword evidence="1" id="KW-0732">Signal</keyword>
<protein>
    <submittedName>
        <fullName evidence="2">Uncharacterized protein</fullName>
    </submittedName>
</protein>